<dbReference type="Proteomes" id="UP001363622">
    <property type="component" value="Unassembled WGS sequence"/>
</dbReference>
<reference evidence="2 3" key="1">
    <citation type="submission" date="2024-04" db="EMBL/GenBank/DDBJ databases">
        <title>Phyllosticta paracitricarpa is synonymous to the EU quarantine fungus P. citricarpa based on phylogenomic analyses.</title>
        <authorList>
            <consortium name="Lawrence Berkeley National Laboratory"/>
            <person name="Van Ingen-Buijs V.A."/>
            <person name="Van Westerhoven A.C."/>
            <person name="Haridas S."/>
            <person name="Skiadas P."/>
            <person name="Martin F."/>
            <person name="Groenewald J.Z."/>
            <person name="Crous P.W."/>
            <person name="Seidl M.F."/>
        </authorList>
    </citation>
    <scope>NUCLEOTIDE SEQUENCE [LARGE SCALE GENOMIC DNA]</scope>
    <source>
        <strain evidence="2 3">CBS 123371</strain>
    </source>
</reference>
<keyword evidence="3" id="KW-1185">Reference proteome</keyword>
<evidence type="ECO:0000313" key="2">
    <source>
        <dbReference type="EMBL" id="KAK7510983.1"/>
    </source>
</evidence>
<comment type="caution">
    <text evidence="2">The sequence shown here is derived from an EMBL/GenBank/DDBJ whole genome shotgun (WGS) entry which is preliminary data.</text>
</comment>
<feature type="signal peptide" evidence="1">
    <location>
        <begin position="1"/>
        <end position="19"/>
    </location>
</feature>
<name>A0ABR1KG41_9PEZI</name>
<organism evidence="2 3">
    <name type="scientific">Phyllosticta citriasiana</name>
    <dbReference type="NCBI Taxonomy" id="595635"/>
    <lineage>
        <taxon>Eukaryota</taxon>
        <taxon>Fungi</taxon>
        <taxon>Dikarya</taxon>
        <taxon>Ascomycota</taxon>
        <taxon>Pezizomycotina</taxon>
        <taxon>Dothideomycetes</taxon>
        <taxon>Dothideomycetes incertae sedis</taxon>
        <taxon>Botryosphaeriales</taxon>
        <taxon>Phyllostictaceae</taxon>
        <taxon>Phyllosticta</taxon>
    </lineage>
</organism>
<sequence>MRCLPHGIFSGQILVSSLAVEMDVVVDARHARRRGDGRTNDRHFHLTHAAWYGHSLTHVHAICSDSLSAWPWSALCAVRRLRSSLPSWPGKADHGRCAPFAVSSETSRRAPLPEKLSSCLEKFCMFQRIARQDGRRPPPPCLFGFECVGLTDVLTCRQSMMAPPNVNRTRTIAAALQGASIASADAACWPCVRLHWERRFRATS</sequence>
<protein>
    <submittedName>
        <fullName evidence="2">Uncharacterized protein</fullName>
    </submittedName>
</protein>
<gene>
    <name evidence="2" type="ORF">IWZ03DRAFT_72355</name>
</gene>
<evidence type="ECO:0000256" key="1">
    <source>
        <dbReference type="SAM" id="SignalP"/>
    </source>
</evidence>
<keyword evidence="1" id="KW-0732">Signal</keyword>
<proteinExistence type="predicted"/>
<dbReference type="EMBL" id="JBBPHU010000013">
    <property type="protein sequence ID" value="KAK7510983.1"/>
    <property type="molecule type" value="Genomic_DNA"/>
</dbReference>
<accession>A0ABR1KG41</accession>
<feature type="chain" id="PRO_5045476769" evidence="1">
    <location>
        <begin position="20"/>
        <end position="204"/>
    </location>
</feature>
<evidence type="ECO:0000313" key="3">
    <source>
        <dbReference type="Proteomes" id="UP001363622"/>
    </source>
</evidence>